<name>A0ABY4JKB8_9BACI</name>
<evidence type="ECO:0000256" key="8">
    <source>
        <dbReference type="ARBA" id="ARBA00031108"/>
    </source>
</evidence>
<dbReference type="InterPro" id="IPR004614">
    <property type="entry name" value="P_AcTrfase"/>
</dbReference>
<sequence length="323" mass="34724">MSNLFESIKQKVSGKGISIVLPEGTDERILSAADRLAKEDVLKPILIGNVDNVKEKASSLGLELQGVEILDPSTYEEMEQLVASFVERRKGKATEEQARKALLDPNYFGTMLVYANIAHGLVSGATHSTADTVRPALQIIKTKPGVTKTSGVFIMVREDEKYVFADCAINIAPNSQDLAEIAIESAKTAKLFDIDPKIAMLSFSTKGSAKSPETEKVAEAVKIAKELAPELTLDGEFQFDAAFVPSVAKSKAPDSVIQGDANTFVFPSLEAGNIGYKIAQRLGNFEAIGPILQGLNMPVNDLSRGCNSEDVYKLSIITAAQSL</sequence>
<dbReference type="NCBIfam" id="NF007233">
    <property type="entry name" value="PRK09653.1"/>
    <property type="match status" value="1"/>
</dbReference>
<dbReference type="InterPro" id="IPR042113">
    <property type="entry name" value="P_AcTrfase_dom1"/>
</dbReference>
<accession>A0ABY4JKB8</accession>
<gene>
    <name evidence="10" type="primary">pta</name>
    <name evidence="10" type="ORF">MY490_21500</name>
</gene>
<dbReference type="PANTHER" id="PTHR43356">
    <property type="entry name" value="PHOSPHATE ACETYLTRANSFERASE"/>
    <property type="match status" value="1"/>
</dbReference>
<evidence type="ECO:0000256" key="4">
    <source>
        <dbReference type="ARBA" id="ARBA00012707"/>
    </source>
</evidence>
<evidence type="ECO:0000256" key="1">
    <source>
        <dbReference type="ARBA" id="ARBA00000705"/>
    </source>
</evidence>
<comment type="similarity">
    <text evidence="3">Belongs to the phosphate acetyltransferase and butyryltransferase family.</text>
</comment>
<evidence type="ECO:0000259" key="9">
    <source>
        <dbReference type="Pfam" id="PF01515"/>
    </source>
</evidence>
<protein>
    <recommendedName>
        <fullName evidence="5">Phosphate acetyltransferase</fullName>
        <ecNumber evidence="4">2.3.1.8</ecNumber>
    </recommendedName>
    <alternativeName>
        <fullName evidence="8">Phosphotransacetylase</fullName>
    </alternativeName>
</protein>
<dbReference type="Pfam" id="PF01515">
    <property type="entry name" value="PTA_PTB"/>
    <property type="match status" value="1"/>
</dbReference>
<dbReference type="NCBIfam" id="TIGR00651">
    <property type="entry name" value="pta"/>
    <property type="match status" value="1"/>
</dbReference>
<evidence type="ECO:0000256" key="2">
    <source>
        <dbReference type="ARBA" id="ARBA00004989"/>
    </source>
</evidence>
<dbReference type="PANTHER" id="PTHR43356:SF3">
    <property type="entry name" value="PHOSPHATE ACETYLTRANSFERASE"/>
    <property type="match status" value="1"/>
</dbReference>
<keyword evidence="11" id="KW-1185">Reference proteome</keyword>
<evidence type="ECO:0000313" key="11">
    <source>
        <dbReference type="Proteomes" id="UP000830639"/>
    </source>
</evidence>
<dbReference type="Gene3D" id="3.40.50.10950">
    <property type="match status" value="1"/>
</dbReference>
<dbReference type="InterPro" id="IPR002505">
    <property type="entry name" value="PTA_PTB"/>
</dbReference>
<evidence type="ECO:0000313" key="10">
    <source>
        <dbReference type="EMBL" id="UPM54284.1"/>
    </source>
</evidence>
<dbReference type="GO" id="GO:0008959">
    <property type="term" value="F:phosphate acetyltransferase activity"/>
    <property type="evidence" value="ECO:0007669"/>
    <property type="project" value="UniProtKB-EC"/>
</dbReference>
<dbReference type="SUPFAM" id="SSF53659">
    <property type="entry name" value="Isocitrate/Isopropylmalate dehydrogenase-like"/>
    <property type="match status" value="1"/>
</dbReference>
<evidence type="ECO:0000256" key="3">
    <source>
        <dbReference type="ARBA" id="ARBA00005656"/>
    </source>
</evidence>
<keyword evidence="6 10" id="KW-0808">Transferase</keyword>
<feature type="domain" description="Phosphate acetyl/butaryl transferase" evidence="9">
    <location>
        <begin position="4"/>
        <end position="319"/>
    </location>
</feature>
<organism evidence="10 11">
    <name type="scientific">Gottfriedia acidiceleris</name>
    <dbReference type="NCBI Taxonomy" id="371036"/>
    <lineage>
        <taxon>Bacteria</taxon>
        <taxon>Bacillati</taxon>
        <taxon>Bacillota</taxon>
        <taxon>Bacilli</taxon>
        <taxon>Bacillales</taxon>
        <taxon>Bacillaceae</taxon>
        <taxon>Gottfriedia</taxon>
    </lineage>
</organism>
<evidence type="ECO:0000256" key="7">
    <source>
        <dbReference type="ARBA" id="ARBA00023315"/>
    </source>
</evidence>
<dbReference type="RefSeq" id="WP_248267457.1">
    <property type="nucleotide sequence ID" value="NZ_CP096034.1"/>
</dbReference>
<dbReference type="EC" id="2.3.1.8" evidence="4"/>
<dbReference type="Gene3D" id="3.40.50.10750">
    <property type="entry name" value="Isocitrate/Isopropylmalate dehydrogenase-like"/>
    <property type="match status" value="1"/>
</dbReference>
<dbReference type="PIRSF" id="PIRSF000428">
    <property type="entry name" value="P_Ac_trans"/>
    <property type="match status" value="1"/>
</dbReference>
<dbReference type="InterPro" id="IPR050500">
    <property type="entry name" value="Phos_Acetyltrans/Butyryltrans"/>
</dbReference>
<dbReference type="InterPro" id="IPR042112">
    <property type="entry name" value="P_AcTrfase_dom2"/>
</dbReference>
<comment type="catalytic activity">
    <reaction evidence="1">
        <text>acetyl-CoA + phosphate = acetyl phosphate + CoA</text>
        <dbReference type="Rhea" id="RHEA:19521"/>
        <dbReference type="ChEBI" id="CHEBI:22191"/>
        <dbReference type="ChEBI" id="CHEBI:43474"/>
        <dbReference type="ChEBI" id="CHEBI:57287"/>
        <dbReference type="ChEBI" id="CHEBI:57288"/>
        <dbReference type="EC" id="2.3.1.8"/>
    </reaction>
</comment>
<evidence type="ECO:0000256" key="5">
    <source>
        <dbReference type="ARBA" id="ARBA00021528"/>
    </source>
</evidence>
<keyword evidence="7 10" id="KW-0012">Acyltransferase</keyword>
<dbReference type="Proteomes" id="UP000830639">
    <property type="component" value="Chromosome"/>
</dbReference>
<comment type="pathway">
    <text evidence="2">Metabolic intermediate biosynthesis; acetyl-CoA biosynthesis; acetyl-CoA from acetate: step 2/2.</text>
</comment>
<reference evidence="10 11" key="1">
    <citation type="submission" date="2022-04" db="EMBL/GenBank/DDBJ databases">
        <title>Mechanism of arsenic methylation and mitigation arsenic toxicity by Bacillus sp. LH14 from an Arsenic-Contaminated Paddy Soil.</title>
        <authorList>
            <person name="Wang D."/>
        </authorList>
    </citation>
    <scope>NUCLEOTIDE SEQUENCE [LARGE SCALE GENOMIC DNA]</scope>
    <source>
        <strain evidence="10 11">LH14</strain>
    </source>
</reference>
<dbReference type="EMBL" id="CP096034">
    <property type="protein sequence ID" value="UPM54284.1"/>
    <property type="molecule type" value="Genomic_DNA"/>
</dbReference>
<dbReference type="InterPro" id="IPR012147">
    <property type="entry name" value="P_Ac_Bu_trans"/>
</dbReference>
<evidence type="ECO:0000256" key="6">
    <source>
        <dbReference type="ARBA" id="ARBA00022679"/>
    </source>
</evidence>
<proteinExistence type="inferred from homology"/>